<gene>
    <name evidence="1" type="ORF">KK1_001430</name>
</gene>
<proteinExistence type="predicted"/>
<evidence type="ECO:0000313" key="1">
    <source>
        <dbReference type="EMBL" id="KYP55223.1"/>
    </source>
</evidence>
<sequence length="60" mass="6684">MFVCNPTDTPLVVNEKLKKDDARKKVDANNYKSLIGDLFYLNNSRLGIMFATSLLSCIGS</sequence>
<keyword evidence="2" id="KW-1185">Reference proteome</keyword>
<organism evidence="1 2">
    <name type="scientific">Cajanus cajan</name>
    <name type="common">Pigeon pea</name>
    <name type="synonym">Cajanus indicus</name>
    <dbReference type="NCBI Taxonomy" id="3821"/>
    <lineage>
        <taxon>Eukaryota</taxon>
        <taxon>Viridiplantae</taxon>
        <taxon>Streptophyta</taxon>
        <taxon>Embryophyta</taxon>
        <taxon>Tracheophyta</taxon>
        <taxon>Spermatophyta</taxon>
        <taxon>Magnoliopsida</taxon>
        <taxon>eudicotyledons</taxon>
        <taxon>Gunneridae</taxon>
        <taxon>Pentapetalae</taxon>
        <taxon>rosids</taxon>
        <taxon>fabids</taxon>
        <taxon>Fabales</taxon>
        <taxon>Fabaceae</taxon>
        <taxon>Papilionoideae</taxon>
        <taxon>50 kb inversion clade</taxon>
        <taxon>NPAAA clade</taxon>
        <taxon>indigoferoid/millettioid clade</taxon>
        <taxon>Phaseoleae</taxon>
        <taxon>Cajanus</taxon>
    </lineage>
</organism>
<name>A0A151SKC2_CAJCA</name>
<dbReference type="Gramene" id="C.cajan_01396.t">
    <property type="protein sequence ID" value="C.cajan_01396.t.cds1"/>
    <property type="gene ID" value="C.cajan_01396"/>
</dbReference>
<protein>
    <recommendedName>
        <fullName evidence="3">Retrovirus-related Pol polyprotein from transposon TNT 1-94</fullName>
    </recommendedName>
</protein>
<evidence type="ECO:0000313" key="2">
    <source>
        <dbReference type="Proteomes" id="UP000075243"/>
    </source>
</evidence>
<dbReference type="EMBL" id="CM003613">
    <property type="protein sequence ID" value="KYP55223.1"/>
    <property type="molecule type" value="Genomic_DNA"/>
</dbReference>
<accession>A0A151SKC2</accession>
<evidence type="ECO:0008006" key="3">
    <source>
        <dbReference type="Google" id="ProtNLM"/>
    </source>
</evidence>
<dbReference type="AlphaFoldDB" id="A0A151SKC2"/>
<reference evidence="1 2" key="1">
    <citation type="journal article" date="2012" name="Nat. Biotechnol.">
        <title>Draft genome sequence of pigeonpea (Cajanus cajan), an orphan legume crop of resource-poor farmers.</title>
        <authorList>
            <person name="Varshney R.K."/>
            <person name="Chen W."/>
            <person name="Li Y."/>
            <person name="Bharti A.K."/>
            <person name="Saxena R.K."/>
            <person name="Schlueter J.A."/>
            <person name="Donoghue M.T."/>
            <person name="Azam S."/>
            <person name="Fan G."/>
            <person name="Whaley A.M."/>
            <person name="Farmer A.D."/>
            <person name="Sheridan J."/>
            <person name="Iwata A."/>
            <person name="Tuteja R."/>
            <person name="Penmetsa R.V."/>
            <person name="Wu W."/>
            <person name="Upadhyaya H.D."/>
            <person name="Yang S.P."/>
            <person name="Shah T."/>
            <person name="Saxena K.B."/>
            <person name="Michael T."/>
            <person name="McCombie W.R."/>
            <person name="Yang B."/>
            <person name="Zhang G."/>
            <person name="Yang H."/>
            <person name="Wang J."/>
            <person name="Spillane C."/>
            <person name="Cook D.R."/>
            <person name="May G.D."/>
            <person name="Xu X."/>
            <person name="Jackson S.A."/>
        </authorList>
    </citation>
    <scope>NUCLEOTIDE SEQUENCE [LARGE SCALE GENOMIC DNA]</scope>
    <source>
        <strain evidence="2">cv. Asha</strain>
    </source>
</reference>
<dbReference type="Proteomes" id="UP000075243">
    <property type="component" value="Chromosome 11"/>
</dbReference>